<name>A0ABT1FB44_9GAMM</name>
<dbReference type="RefSeq" id="WP_253566332.1">
    <property type="nucleotide sequence ID" value="NZ_JAMZEK010000002.1"/>
</dbReference>
<reference evidence="2 3" key="1">
    <citation type="submission" date="2022-06" db="EMBL/GenBank/DDBJ databases">
        <title>Dyella sp. Sa strain:Sa Genome sequencing.</title>
        <authorList>
            <person name="Park S."/>
        </authorList>
    </citation>
    <scope>NUCLEOTIDE SEQUENCE [LARGE SCALE GENOMIC DNA]</scope>
    <source>
        <strain evidence="2 3">Sa</strain>
    </source>
</reference>
<dbReference type="InterPro" id="IPR029463">
    <property type="entry name" value="Lys_MEP"/>
</dbReference>
<dbReference type="SUPFAM" id="SSF55486">
    <property type="entry name" value="Metalloproteases ('zincins'), catalytic domain"/>
    <property type="match status" value="1"/>
</dbReference>
<feature type="domain" description="Lysine-specific metallo-endopeptidase" evidence="1">
    <location>
        <begin position="197"/>
        <end position="333"/>
    </location>
</feature>
<gene>
    <name evidence="2" type="ORF">NC595_10915</name>
</gene>
<dbReference type="SMART" id="SM01351">
    <property type="entry name" value="Aspzincin_M35"/>
    <property type="match status" value="1"/>
</dbReference>
<dbReference type="EMBL" id="JAMZEK010000002">
    <property type="protein sequence ID" value="MCP1374574.1"/>
    <property type="molecule type" value="Genomic_DNA"/>
</dbReference>
<comment type="caution">
    <text evidence="2">The sequence shown here is derived from an EMBL/GenBank/DDBJ whole genome shotgun (WGS) entry which is preliminary data.</text>
</comment>
<protein>
    <submittedName>
        <fullName evidence="2">M35 family metallopeptidase</fullName>
    </submittedName>
</protein>
<dbReference type="Gene3D" id="3.40.390.10">
    <property type="entry name" value="Collagenase (Catalytic Domain)"/>
    <property type="match status" value="1"/>
</dbReference>
<dbReference type="Proteomes" id="UP001204615">
    <property type="component" value="Unassembled WGS sequence"/>
</dbReference>
<evidence type="ECO:0000313" key="3">
    <source>
        <dbReference type="Proteomes" id="UP001204615"/>
    </source>
</evidence>
<evidence type="ECO:0000259" key="1">
    <source>
        <dbReference type="SMART" id="SM01351"/>
    </source>
</evidence>
<proteinExistence type="predicted"/>
<dbReference type="InterPro" id="IPR024079">
    <property type="entry name" value="MetalloPept_cat_dom_sf"/>
</dbReference>
<evidence type="ECO:0000313" key="2">
    <source>
        <dbReference type="EMBL" id="MCP1374574.1"/>
    </source>
</evidence>
<organism evidence="2 3">
    <name type="scientific">Dyella lutea</name>
    <dbReference type="NCBI Taxonomy" id="2950441"/>
    <lineage>
        <taxon>Bacteria</taxon>
        <taxon>Pseudomonadati</taxon>
        <taxon>Pseudomonadota</taxon>
        <taxon>Gammaproteobacteria</taxon>
        <taxon>Lysobacterales</taxon>
        <taxon>Rhodanobacteraceae</taxon>
        <taxon>Dyella</taxon>
    </lineage>
</organism>
<dbReference type="Pfam" id="PF14521">
    <property type="entry name" value="Aspzincin_M35"/>
    <property type="match status" value="1"/>
</dbReference>
<keyword evidence="3" id="KW-1185">Reference proteome</keyword>
<sequence length="338" mass="37685">MNDYKKLMKFIEAQALLAPVSPGESTRDLYTYFHEKLDNPSNDRGDVREMANRALRVAGLRPRNSSQASTLDAPENADLRARAAALMAMSIIRDMSENELTSQYARLRKLNQSAVLSELRVTLKKGDVVQSRKHPRLEMKNFSSAGTRASIWKHEIEDAYEKTHGMLLQCEMRFLVGGTALTGPLDTAFRAYFGDPAAVVDTSALPFSDASKPVWTPSNQTRLEVVREVMRRVCRNFVRQSIRIYFGGRSIDDGTYAYVSGKTNPTKIHVGGQFFTKVKEGLASEAGTIVHECTHTFAGTKDHKYRDDPCKQLAINDPAKALANADSYKFFVEAAFGS</sequence>
<accession>A0ABT1FB44</accession>